<proteinExistence type="inferred from homology"/>
<comment type="similarity">
    <text evidence="3">Belongs to the CheD family.</text>
</comment>
<gene>
    <name evidence="3" type="primary">cheD</name>
    <name evidence="4" type="ORF">ACG04R_18620</name>
</gene>
<evidence type="ECO:0000256" key="2">
    <source>
        <dbReference type="ARBA" id="ARBA00022801"/>
    </source>
</evidence>
<dbReference type="EC" id="3.5.1.44" evidence="3"/>
<evidence type="ECO:0000256" key="3">
    <source>
        <dbReference type="HAMAP-Rule" id="MF_01440"/>
    </source>
</evidence>
<reference evidence="4 5" key="1">
    <citation type="submission" date="2024-08" db="EMBL/GenBank/DDBJ databases">
        <authorList>
            <person name="Lu H."/>
        </authorList>
    </citation>
    <scope>NUCLEOTIDE SEQUENCE [LARGE SCALE GENOMIC DNA]</scope>
    <source>
        <strain evidence="4 5">BYS78W</strain>
    </source>
</reference>
<evidence type="ECO:0000256" key="1">
    <source>
        <dbReference type="ARBA" id="ARBA00022500"/>
    </source>
</evidence>
<dbReference type="Pfam" id="PF03975">
    <property type="entry name" value="CheD"/>
    <property type="match status" value="1"/>
</dbReference>
<organism evidence="4 5">
    <name type="scientific">Pelomonas candidula</name>
    <dbReference type="NCBI Taxonomy" id="3299025"/>
    <lineage>
        <taxon>Bacteria</taxon>
        <taxon>Pseudomonadati</taxon>
        <taxon>Pseudomonadota</taxon>
        <taxon>Betaproteobacteria</taxon>
        <taxon>Burkholderiales</taxon>
        <taxon>Sphaerotilaceae</taxon>
        <taxon>Roseateles</taxon>
    </lineage>
</organism>
<protein>
    <recommendedName>
        <fullName evidence="3">Probable chemoreceptor glutamine deamidase CheD</fullName>
        <ecNumber evidence="3">3.5.1.44</ecNumber>
    </recommendedName>
</protein>
<dbReference type="PANTHER" id="PTHR35147">
    <property type="entry name" value="CHEMORECEPTOR GLUTAMINE DEAMIDASE CHED-RELATED"/>
    <property type="match status" value="1"/>
</dbReference>
<dbReference type="RefSeq" id="WP_394414126.1">
    <property type="nucleotide sequence ID" value="NZ_JBIGIC010000009.1"/>
</dbReference>
<evidence type="ECO:0000313" key="4">
    <source>
        <dbReference type="EMBL" id="MFG6488706.1"/>
    </source>
</evidence>
<keyword evidence="5" id="KW-1185">Reference proteome</keyword>
<evidence type="ECO:0000313" key="5">
    <source>
        <dbReference type="Proteomes" id="UP001606134"/>
    </source>
</evidence>
<dbReference type="InterPro" id="IPR038592">
    <property type="entry name" value="CheD-like_sf"/>
</dbReference>
<dbReference type="InterPro" id="IPR005659">
    <property type="entry name" value="Chemorcpt_Glu_NH3ase_CheD"/>
</dbReference>
<dbReference type="CDD" id="cd16352">
    <property type="entry name" value="CheD"/>
    <property type="match status" value="1"/>
</dbReference>
<comment type="function">
    <text evidence="3">Probably deamidates glutamine residues to glutamate on methyl-accepting chemotaxis receptors (MCPs), playing an important role in chemotaxis.</text>
</comment>
<sequence length="165" mass="17762">MKPADKTIVLLPGEHFAGDEHYRVSTLLGSCVSIVLWQPQRRLGAMSHFVLADGPSPSPDRALNGRYGNEALALMLDNLRALGVAPGDCQAKVFGGGAMFGNNPQVLLPDVGRKNGEAARELLQRHGIPIVSESLFGGGHRQIIFSIRTGEVWMRHGGQGDRRSA</sequence>
<dbReference type="Gene3D" id="3.30.1330.200">
    <property type="match status" value="1"/>
</dbReference>
<dbReference type="EMBL" id="JBIGIC010000009">
    <property type="protein sequence ID" value="MFG6488706.1"/>
    <property type="molecule type" value="Genomic_DNA"/>
</dbReference>
<keyword evidence="1 3" id="KW-0145">Chemotaxis</keyword>
<dbReference type="InterPro" id="IPR011324">
    <property type="entry name" value="Cytotoxic_necrot_fac-like_cat"/>
</dbReference>
<name>A0ABW7HFL7_9BURK</name>
<comment type="caution">
    <text evidence="4">The sequence shown here is derived from an EMBL/GenBank/DDBJ whole genome shotgun (WGS) entry which is preliminary data.</text>
</comment>
<accession>A0ABW7HFL7</accession>
<dbReference type="HAMAP" id="MF_01440">
    <property type="entry name" value="CheD"/>
    <property type="match status" value="1"/>
</dbReference>
<dbReference type="Proteomes" id="UP001606134">
    <property type="component" value="Unassembled WGS sequence"/>
</dbReference>
<comment type="catalytic activity">
    <reaction evidence="3">
        <text>L-glutaminyl-[protein] + H2O = L-glutamyl-[protein] + NH4(+)</text>
        <dbReference type="Rhea" id="RHEA:16441"/>
        <dbReference type="Rhea" id="RHEA-COMP:10207"/>
        <dbReference type="Rhea" id="RHEA-COMP:10208"/>
        <dbReference type="ChEBI" id="CHEBI:15377"/>
        <dbReference type="ChEBI" id="CHEBI:28938"/>
        <dbReference type="ChEBI" id="CHEBI:29973"/>
        <dbReference type="ChEBI" id="CHEBI:30011"/>
        <dbReference type="EC" id="3.5.1.44"/>
    </reaction>
</comment>
<dbReference type="SUPFAM" id="SSF64438">
    <property type="entry name" value="CNF1/YfiH-like putative cysteine hydrolases"/>
    <property type="match status" value="1"/>
</dbReference>
<keyword evidence="2 3" id="KW-0378">Hydrolase</keyword>
<dbReference type="PANTHER" id="PTHR35147:SF3">
    <property type="entry name" value="CHEMORECEPTOR GLUTAMINE DEAMIDASE CHED 1-RELATED"/>
    <property type="match status" value="1"/>
</dbReference>